<accession>A0AAQ3MNB2</accession>
<sequence length="114" mass="12928">MEVELYKKRFCNLNVKDSEDAAFVGGNQRKKKSLSGEFKMSGVTNNNNNEEDKKPSKLGTHINLKVKGQSVDFDYFTFLFDGRRLRAEQTPDELEMEDGDEIDAMLHQTGGSAF</sequence>
<feature type="domain" description="Ubiquitin-like" evidence="2">
    <location>
        <begin position="58"/>
        <end position="111"/>
    </location>
</feature>
<dbReference type="Pfam" id="PF11976">
    <property type="entry name" value="Rad60-SLD"/>
    <property type="match status" value="1"/>
</dbReference>
<proteinExistence type="predicted"/>
<evidence type="ECO:0000256" key="1">
    <source>
        <dbReference type="SAM" id="MobiDB-lite"/>
    </source>
</evidence>
<name>A0AAQ3MNB2_VIGMU</name>
<evidence type="ECO:0000313" key="4">
    <source>
        <dbReference type="Proteomes" id="UP001374535"/>
    </source>
</evidence>
<feature type="region of interest" description="Disordered" evidence="1">
    <location>
        <begin position="34"/>
        <end position="56"/>
    </location>
</feature>
<evidence type="ECO:0000259" key="2">
    <source>
        <dbReference type="PROSITE" id="PS50053"/>
    </source>
</evidence>
<gene>
    <name evidence="3" type="ORF">V8G54_032672</name>
</gene>
<dbReference type="AlphaFoldDB" id="A0AAQ3MNB2"/>
<dbReference type="InterPro" id="IPR000626">
    <property type="entry name" value="Ubiquitin-like_dom"/>
</dbReference>
<dbReference type="InterPro" id="IPR022617">
    <property type="entry name" value="Rad60/SUMO-like_dom"/>
</dbReference>
<dbReference type="Proteomes" id="UP001374535">
    <property type="component" value="Chromosome 10"/>
</dbReference>
<dbReference type="Gene3D" id="3.10.20.90">
    <property type="entry name" value="Phosphatidylinositol 3-kinase Catalytic Subunit, Chain A, domain 1"/>
    <property type="match status" value="1"/>
</dbReference>
<dbReference type="SUPFAM" id="SSF54236">
    <property type="entry name" value="Ubiquitin-like"/>
    <property type="match status" value="1"/>
</dbReference>
<dbReference type="PANTHER" id="PTHR10562">
    <property type="entry name" value="SMALL UBIQUITIN-RELATED MODIFIER"/>
    <property type="match status" value="1"/>
</dbReference>
<protein>
    <recommendedName>
        <fullName evidence="2">Ubiquitin-like domain-containing protein</fullName>
    </recommendedName>
</protein>
<organism evidence="3 4">
    <name type="scientific">Vigna mungo</name>
    <name type="common">Black gram</name>
    <name type="synonym">Phaseolus mungo</name>
    <dbReference type="NCBI Taxonomy" id="3915"/>
    <lineage>
        <taxon>Eukaryota</taxon>
        <taxon>Viridiplantae</taxon>
        <taxon>Streptophyta</taxon>
        <taxon>Embryophyta</taxon>
        <taxon>Tracheophyta</taxon>
        <taxon>Spermatophyta</taxon>
        <taxon>Magnoliopsida</taxon>
        <taxon>eudicotyledons</taxon>
        <taxon>Gunneridae</taxon>
        <taxon>Pentapetalae</taxon>
        <taxon>rosids</taxon>
        <taxon>fabids</taxon>
        <taxon>Fabales</taxon>
        <taxon>Fabaceae</taxon>
        <taxon>Papilionoideae</taxon>
        <taxon>50 kb inversion clade</taxon>
        <taxon>NPAAA clade</taxon>
        <taxon>indigoferoid/millettioid clade</taxon>
        <taxon>Phaseoleae</taxon>
        <taxon>Vigna</taxon>
    </lineage>
</organism>
<dbReference type="EMBL" id="CP144691">
    <property type="protein sequence ID" value="WVY93584.1"/>
    <property type="molecule type" value="Genomic_DNA"/>
</dbReference>
<dbReference type="InterPro" id="IPR029071">
    <property type="entry name" value="Ubiquitin-like_domsf"/>
</dbReference>
<dbReference type="PROSITE" id="PS50053">
    <property type="entry name" value="UBIQUITIN_2"/>
    <property type="match status" value="1"/>
</dbReference>
<reference evidence="3 4" key="1">
    <citation type="journal article" date="2023" name="Life. Sci Alliance">
        <title>Evolutionary insights into 3D genome organization and epigenetic landscape of Vigna mungo.</title>
        <authorList>
            <person name="Junaid A."/>
            <person name="Singh B."/>
            <person name="Bhatia S."/>
        </authorList>
    </citation>
    <scope>NUCLEOTIDE SEQUENCE [LARGE SCALE GENOMIC DNA]</scope>
    <source>
        <strain evidence="3">Urdbean</strain>
    </source>
</reference>
<evidence type="ECO:0000313" key="3">
    <source>
        <dbReference type="EMBL" id="WVY93584.1"/>
    </source>
</evidence>
<keyword evidence="4" id="KW-1185">Reference proteome</keyword>